<dbReference type="InterPro" id="IPR052776">
    <property type="entry name" value="Chloro_ReproSupport/MetalTrans"/>
</dbReference>
<dbReference type="PANTHER" id="PTHR33876">
    <property type="entry name" value="UNNAMED PRODUCT"/>
    <property type="match status" value="1"/>
</dbReference>
<dbReference type="AlphaFoldDB" id="A0A9K3PGQ8"/>
<reference evidence="1" key="1">
    <citation type="journal article" date="2021" name="Sci. Rep.">
        <title>Diploid genomic architecture of Nitzschia inconspicua, an elite biomass production diatom.</title>
        <authorList>
            <person name="Oliver A."/>
            <person name="Podell S."/>
            <person name="Pinowska A."/>
            <person name="Traller J.C."/>
            <person name="Smith S.R."/>
            <person name="McClure R."/>
            <person name="Beliaev A."/>
            <person name="Bohutskyi P."/>
            <person name="Hill E.A."/>
            <person name="Rabines A."/>
            <person name="Zheng H."/>
            <person name="Allen L.Z."/>
            <person name="Kuo A."/>
            <person name="Grigoriev I.V."/>
            <person name="Allen A.E."/>
            <person name="Hazlebeck D."/>
            <person name="Allen E.E."/>
        </authorList>
    </citation>
    <scope>NUCLEOTIDE SEQUENCE</scope>
    <source>
        <strain evidence="1">Hildebrandi</strain>
    </source>
</reference>
<dbReference type="EMBL" id="JAGRRH010000021">
    <property type="protein sequence ID" value="KAG7346615.1"/>
    <property type="molecule type" value="Genomic_DNA"/>
</dbReference>
<name>A0A9K3PGQ8_9STRA</name>
<evidence type="ECO:0000313" key="1">
    <source>
        <dbReference type="EMBL" id="KAG7346615.1"/>
    </source>
</evidence>
<organism evidence="1 2">
    <name type="scientific">Nitzschia inconspicua</name>
    <dbReference type="NCBI Taxonomy" id="303405"/>
    <lineage>
        <taxon>Eukaryota</taxon>
        <taxon>Sar</taxon>
        <taxon>Stramenopiles</taxon>
        <taxon>Ochrophyta</taxon>
        <taxon>Bacillariophyta</taxon>
        <taxon>Bacillariophyceae</taxon>
        <taxon>Bacillariophycidae</taxon>
        <taxon>Bacillariales</taxon>
        <taxon>Bacillariaceae</taxon>
        <taxon>Nitzschia</taxon>
    </lineage>
</organism>
<gene>
    <name evidence="1" type="ORF">IV203_005684</name>
</gene>
<comment type="caution">
    <text evidence="1">The sequence shown here is derived from an EMBL/GenBank/DDBJ whole genome shotgun (WGS) entry which is preliminary data.</text>
</comment>
<protein>
    <submittedName>
        <fullName evidence="1">Uncharacterized protein</fullName>
    </submittedName>
</protein>
<accession>A0A9K3PGQ8</accession>
<dbReference type="PANTHER" id="PTHR33876:SF4">
    <property type="entry name" value="CHLOROPLAST PROTEIN FOR GROWTH AND FERTILITY 2"/>
    <property type="match status" value="1"/>
</dbReference>
<proteinExistence type="predicted"/>
<sequence>MTTSAVLKLIGTGIGLGIVHVLTGPDHLSAIATLSASNNSFTSFFWVYDGESGIALDFCWLVGFLS</sequence>
<evidence type="ECO:0000313" key="2">
    <source>
        <dbReference type="Proteomes" id="UP000693970"/>
    </source>
</evidence>
<keyword evidence="2" id="KW-1185">Reference proteome</keyword>
<dbReference type="Proteomes" id="UP000693970">
    <property type="component" value="Unassembled WGS sequence"/>
</dbReference>
<reference evidence="1" key="2">
    <citation type="submission" date="2021-04" db="EMBL/GenBank/DDBJ databases">
        <authorList>
            <person name="Podell S."/>
        </authorList>
    </citation>
    <scope>NUCLEOTIDE SEQUENCE</scope>
    <source>
        <strain evidence="1">Hildebrandi</strain>
    </source>
</reference>